<evidence type="ECO:0000256" key="1">
    <source>
        <dbReference type="SAM" id="Phobius"/>
    </source>
</evidence>
<accession>A0A2D1A3J2</accession>
<reference evidence="2" key="1">
    <citation type="journal article" date="2018" name="Virology">
        <title>Isolation, characterization and prevalence of a novel Gammaherpesvirus in Eptesicus fuscus, the North American big brown bat.</title>
        <authorList>
            <person name="Subudhi S."/>
            <person name="Rapin N."/>
            <person name="Dorville N."/>
            <person name="Hill J.E."/>
            <person name="Town J."/>
            <person name="Willis C.K."/>
            <person name="Bollinger T.K."/>
            <person name="Misra V."/>
        </authorList>
    </citation>
    <scope>NUCLEOTIDE SEQUENCE</scope>
</reference>
<keyword evidence="3" id="KW-1185">Reference proteome</keyword>
<feature type="transmembrane region" description="Helical" evidence="1">
    <location>
        <begin position="159"/>
        <end position="177"/>
    </location>
</feature>
<name>A0A2D1A3J2_9GAMA</name>
<keyword evidence="1" id="KW-1133">Transmembrane helix</keyword>
<dbReference type="EMBL" id="MF385016">
    <property type="protein sequence ID" value="ATA58280.1"/>
    <property type="molecule type" value="Genomic_DNA"/>
</dbReference>
<dbReference type="Proteomes" id="UP000290797">
    <property type="component" value="Segment"/>
</dbReference>
<keyword evidence="1" id="KW-0812">Transmembrane</keyword>
<keyword evidence="1" id="KW-0472">Membrane</keyword>
<evidence type="ECO:0000313" key="2">
    <source>
        <dbReference type="EMBL" id="ATA58280.1"/>
    </source>
</evidence>
<organism evidence="2">
    <name type="scientific">vespertilionid gammaherpesvirus 3</name>
    <dbReference type="NCBI Taxonomy" id="2846598"/>
    <lineage>
        <taxon>Viruses</taxon>
        <taxon>Duplodnaviria</taxon>
        <taxon>Heunggongvirae</taxon>
        <taxon>Peploviricota</taxon>
        <taxon>Herviviricetes</taxon>
        <taxon>Herpesvirales</taxon>
        <taxon>Orthoherpesviridae</taxon>
        <taxon>Gammaherpesvirinae</taxon>
        <taxon>Patagivirus</taxon>
        <taxon>Patagivirus vespertilionidgamma3</taxon>
    </lineage>
</organism>
<sequence length="178" mass="20494">MYPRRLSRQRSTLSVFRFRVTLIYCDVVDPSSDHLRFCISHRELSWRSRYRACSDSWKTLTCSSGIRCGCWPACLPPVANSVKRVSRSTTQHITTFTLDKGQHSQLIPQLTPQARCHLVLITWGDGGRATASSARLPPTVIYCQPFAKRAFRHLCRMKLIIFTHMPFLIIILLFVLLQ</sequence>
<proteinExistence type="predicted"/>
<protein>
    <submittedName>
        <fullName evidence="2">Uncharacterized protein</fullName>
    </submittedName>
</protein>
<evidence type="ECO:0000313" key="3">
    <source>
        <dbReference type="Proteomes" id="UP000290797"/>
    </source>
</evidence>